<dbReference type="RefSeq" id="WP_096807066.1">
    <property type="nucleotide sequence ID" value="NZ_CP022196.1"/>
</dbReference>
<accession>A0A291GHD9</accession>
<name>A0A291GHD9_9RHOB</name>
<protein>
    <submittedName>
        <fullName evidence="1">Uncharacterized protein</fullName>
    </submittedName>
</protein>
<dbReference type="KEGG" id="ceh:CEW89_19805"/>
<proteinExistence type="predicted"/>
<sequence>MKSRRGLQEEKRAFGGFFHRERKSPLPDRMCQPAHVAVMAGANLPQGLMMFFEYIFDVD</sequence>
<keyword evidence="2" id="KW-1185">Reference proteome</keyword>
<gene>
    <name evidence="1" type="ORF">CEW89_19805</name>
</gene>
<dbReference type="AlphaFoldDB" id="A0A291GHD9"/>
<evidence type="ECO:0000313" key="1">
    <source>
        <dbReference type="EMBL" id="ATG49615.1"/>
    </source>
</evidence>
<dbReference type="EMBL" id="CP022196">
    <property type="protein sequence ID" value="ATG49615.1"/>
    <property type="molecule type" value="Genomic_DNA"/>
</dbReference>
<organism evidence="1 2">
    <name type="scientific">Celeribacter ethanolicus</name>
    <dbReference type="NCBI Taxonomy" id="1758178"/>
    <lineage>
        <taxon>Bacteria</taxon>
        <taxon>Pseudomonadati</taxon>
        <taxon>Pseudomonadota</taxon>
        <taxon>Alphaproteobacteria</taxon>
        <taxon>Rhodobacterales</taxon>
        <taxon>Roseobacteraceae</taxon>
        <taxon>Celeribacter</taxon>
    </lineage>
</organism>
<reference evidence="1 2" key="1">
    <citation type="submission" date="2017-06" db="EMBL/GenBank/DDBJ databases">
        <title>Celeribacter sp. TSPH2 complete genome sequence.</title>
        <authorList>
            <person name="Woo J.-H."/>
            <person name="Kim H.-S."/>
        </authorList>
    </citation>
    <scope>NUCLEOTIDE SEQUENCE [LARGE SCALE GENOMIC DNA]</scope>
    <source>
        <strain evidence="1 2">TSPH2</strain>
    </source>
</reference>
<evidence type="ECO:0000313" key="2">
    <source>
        <dbReference type="Proteomes" id="UP000217935"/>
    </source>
</evidence>
<dbReference type="Proteomes" id="UP000217935">
    <property type="component" value="Chromosome"/>
</dbReference>